<evidence type="ECO:0000256" key="2">
    <source>
        <dbReference type="PROSITE-ProRule" id="PRU00117"/>
    </source>
</evidence>
<comment type="caution">
    <text evidence="5">The sequence shown here is derived from an EMBL/GenBank/DDBJ whole genome shotgun (WGS) entry which is preliminary data.</text>
</comment>
<evidence type="ECO:0000313" key="6">
    <source>
        <dbReference type="Proteomes" id="UP000807159"/>
    </source>
</evidence>
<organism evidence="5 6">
    <name type="scientific">Populus deltoides</name>
    <name type="common">Eastern poplar</name>
    <name type="synonym">Eastern cottonwood</name>
    <dbReference type="NCBI Taxonomy" id="3696"/>
    <lineage>
        <taxon>Eukaryota</taxon>
        <taxon>Viridiplantae</taxon>
        <taxon>Streptophyta</taxon>
        <taxon>Embryophyta</taxon>
        <taxon>Tracheophyta</taxon>
        <taxon>Spermatophyta</taxon>
        <taxon>Magnoliopsida</taxon>
        <taxon>eudicotyledons</taxon>
        <taxon>Gunneridae</taxon>
        <taxon>Pentapetalae</taxon>
        <taxon>rosids</taxon>
        <taxon>fabids</taxon>
        <taxon>Malpighiales</taxon>
        <taxon>Salicaceae</taxon>
        <taxon>Saliceae</taxon>
        <taxon>Populus</taxon>
    </lineage>
</organism>
<dbReference type="AlphaFoldDB" id="A0A8T2Z177"/>
<dbReference type="SMART" id="SM00322">
    <property type="entry name" value="KH"/>
    <property type="match status" value="4"/>
</dbReference>
<feature type="domain" description="K Homology" evidence="4">
    <location>
        <begin position="137"/>
        <end position="235"/>
    </location>
</feature>
<dbReference type="PROSITE" id="PS50084">
    <property type="entry name" value="KH_TYPE_1"/>
    <property type="match status" value="4"/>
</dbReference>
<dbReference type="GO" id="GO:0003723">
    <property type="term" value="F:RNA binding"/>
    <property type="evidence" value="ECO:0007669"/>
    <property type="project" value="UniProtKB-UniRule"/>
</dbReference>
<dbReference type="CDD" id="cd22459">
    <property type="entry name" value="KH-I_PEPPER_rpt1_like"/>
    <property type="match status" value="2"/>
</dbReference>
<name>A0A8T2Z177_POPDE</name>
<dbReference type="InterPro" id="IPR036612">
    <property type="entry name" value="KH_dom_type_1_sf"/>
</dbReference>
<dbReference type="Pfam" id="PF00013">
    <property type="entry name" value="KH_1"/>
    <property type="match status" value="4"/>
</dbReference>
<gene>
    <name evidence="5" type="ORF">H0E87_008550</name>
</gene>
<dbReference type="EMBL" id="JACEGQ020000004">
    <property type="protein sequence ID" value="KAH8511050.1"/>
    <property type="molecule type" value="Genomic_DNA"/>
</dbReference>
<dbReference type="SUPFAM" id="SSF54791">
    <property type="entry name" value="Eukaryotic type KH-domain (KH-domain type I)"/>
    <property type="match status" value="4"/>
</dbReference>
<dbReference type="EMBL" id="JACEGQ020000004">
    <property type="protein sequence ID" value="KAH8511047.1"/>
    <property type="molecule type" value="Genomic_DNA"/>
</dbReference>
<sequence length="579" mass="62957">MAGQRNNYRKRSHSQSDYNIGANKRRNSGDDRERYVIDSQDTVYRYLCPARKIGSIIGRGGEIVKQLRIDTKSKIRVGETVPGCEERVVTMYSPSDETNEYQDSGNYVSPAQDALFRVHDKVITEDLQVDEDSEESQQVTAKLLVPSDQIGCIIGKGGQIVQNIRSETGAVIRILKDAHLPPCALSSDELVQEGYSFLDLLMMLGNVLSDMLQQCISGEAAVVKKALYQIASRLHDNPSWSQHLLVSAVPNVYPAVGSLVGPSAAAPIVGIAPLMGPYGSFKGDTGDWSRSLNSGPRDELASKEFSLRMVCPTANIGALIGKGGTIINQIRQESGATIKVDSSASEGDDCLITISAKEICDDQYSPTIEAALRLQPRCSEKMERDSGLFSFTTRLLVPSSHIGCLLGKGGVIIDEMRKLTKAIIRIPRKDKLPKTALYDDEMVQLMQLRFDILFSYHKISGDLDIAKDALIQISRRLRANAFDREGLMSAILPVFPYLPVSAEGSEGRHYDSRDGKRHGRGNTYAGGYGASDYAVGDSYGSYRSTQISASGGPFGAYGSYSLGRTGTSGLSGQAPVSRP</sequence>
<keyword evidence="2" id="KW-0694">RNA-binding</keyword>
<dbReference type="CDD" id="cd22460">
    <property type="entry name" value="KH-I_PEPPER_rpt2_like"/>
    <property type="match status" value="2"/>
</dbReference>
<accession>A0A8T2Z177</accession>
<dbReference type="PANTHER" id="PTHR10288">
    <property type="entry name" value="KH DOMAIN CONTAINING RNA BINDING PROTEIN"/>
    <property type="match status" value="1"/>
</dbReference>
<feature type="domain" description="K Homology" evidence="4">
    <location>
        <begin position="303"/>
        <end position="376"/>
    </location>
</feature>
<protein>
    <recommendedName>
        <fullName evidence="4">K Homology domain-containing protein</fullName>
    </recommendedName>
</protein>
<reference evidence="5" key="1">
    <citation type="journal article" date="2021" name="J. Hered.">
        <title>Genome Assembly of Salicaceae Populus deltoides (Eastern Cottonwood) I-69 Based on Nanopore Sequencing and Hi-C Technologies.</title>
        <authorList>
            <person name="Bai S."/>
            <person name="Wu H."/>
            <person name="Zhang J."/>
            <person name="Pan Z."/>
            <person name="Zhao W."/>
            <person name="Li Z."/>
            <person name="Tong C."/>
        </authorList>
    </citation>
    <scope>NUCLEOTIDE SEQUENCE</scope>
    <source>
        <tissue evidence="5">Leaf</tissue>
    </source>
</reference>
<dbReference type="EMBL" id="JACEGQ020000004">
    <property type="protein sequence ID" value="KAH8511046.1"/>
    <property type="molecule type" value="Genomic_DNA"/>
</dbReference>
<evidence type="ECO:0000256" key="3">
    <source>
        <dbReference type="SAM" id="MobiDB-lite"/>
    </source>
</evidence>
<dbReference type="InterPro" id="IPR004087">
    <property type="entry name" value="KH_dom"/>
</dbReference>
<proteinExistence type="predicted"/>
<dbReference type="InterPro" id="IPR004088">
    <property type="entry name" value="KH_dom_type_1"/>
</dbReference>
<evidence type="ECO:0000259" key="4">
    <source>
        <dbReference type="SMART" id="SM00322"/>
    </source>
</evidence>
<dbReference type="EMBL" id="JACEGQ020000004">
    <property type="protein sequence ID" value="KAH8511048.1"/>
    <property type="molecule type" value="Genomic_DNA"/>
</dbReference>
<keyword evidence="6" id="KW-1185">Reference proteome</keyword>
<evidence type="ECO:0000313" key="5">
    <source>
        <dbReference type="EMBL" id="KAH8511050.1"/>
    </source>
</evidence>
<dbReference type="Proteomes" id="UP000807159">
    <property type="component" value="Chromosome 4"/>
</dbReference>
<feature type="domain" description="K Homology" evidence="4">
    <location>
        <begin position="389"/>
        <end position="478"/>
    </location>
</feature>
<evidence type="ECO:0000256" key="1">
    <source>
        <dbReference type="ARBA" id="ARBA00022737"/>
    </source>
</evidence>
<feature type="region of interest" description="Disordered" evidence="3">
    <location>
        <begin position="1"/>
        <end position="33"/>
    </location>
</feature>
<dbReference type="Gene3D" id="3.30.310.210">
    <property type="match status" value="2"/>
</dbReference>
<feature type="domain" description="K Homology" evidence="4">
    <location>
        <begin position="40"/>
        <end position="123"/>
    </location>
</feature>
<keyword evidence="1" id="KW-0677">Repeat</keyword>
<dbReference type="EMBL" id="JACEGQ020000004">
    <property type="protein sequence ID" value="KAH8511049.1"/>
    <property type="molecule type" value="Genomic_DNA"/>
</dbReference>